<evidence type="ECO:0000259" key="8">
    <source>
        <dbReference type="PROSITE" id="PS51144"/>
    </source>
</evidence>
<feature type="chain" id="PRO_5033432515" description="carbonic anhydrase" evidence="7">
    <location>
        <begin position="25"/>
        <end position="257"/>
    </location>
</feature>
<keyword evidence="4" id="KW-0862">Zinc</keyword>
<evidence type="ECO:0000256" key="2">
    <source>
        <dbReference type="ARBA" id="ARBA00012925"/>
    </source>
</evidence>
<evidence type="ECO:0000313" key="10">
    <source>
        <dbReference type="EMBL" id="VFJ93142.1"/>
    </source>
</evidence>
<dbReference type="CDD" id="cd03124">
    <property type="entry name" value="alpha_CA_prokaryotic_like"/>
    <property type="match status" value="1"/>
</dbReference>
<keyword evidence="7" id="KW-0732">Signal</keyword>
<feature type="signal peptide" evidence="7">
    <location>
        <begin position="1"/>
        <end position="24"/>
    </location>
</feature>
<name>A0A450UI23_9GAMM</name>
<comment type="similarity">
    <text evidence="1">Belongs to the alpha-carbonic anhydrase family.</text>
</comment>
<accession>A0A450UI23</accession>
<reference evidence="9" key="1">
    <citation type="submission" date="2019-02" db="EMBL/GenBank/DDBJ databases">
        <authorList>
            <person name="Gruber-Vodicka R. H."/>
            <person name="Seah K. B. B."/>
        </authorList>
    </citation>
    <scope>NUCLEOTIDE SEQUENCE</scope>
    <source>
        <strain evidence="11">BECK_SA2B12</strain>
        <strain evidence="9">BECK_SA2B15</strain>
        <strain evidence="10">BECK_SA2B20</strain>
    </source>
</reference>
<dbReference type="InterPro" id="IPR023561">
    <property type="entry name" value="Carbonic_anhydrase_a-class"/>
</dbReference>
<feature type="domain" description="Alpha-carbonic anhydrase" evidence="8">
    <location>
        <begin position="32"/>
        <end position="257"/>
    </location>
</feature>
<evidence type="ECO:0000256" key="5">
    <source>
        <dbReference type="ARBA" id="ARBA00023239"/>
    </source>
</evidence>
<dbReference type="EMBL" id="CAADFG010000040">
    <property type="protein sequence ID" value="VFJ92185.1"/>
    <property type="molecule type" value="Genomic_DNA"/>
</dbReference>
<evidence type="ECO:0000313" key="11">
    <source>
        <dbReference type="EMBL" id="VFK00001.1"/>
    </source>
</evidence>
<dbReference type="PANTHER" id="PTHR18952:SF265">
    <property type="entry name" value="CARBONIC ANHYDRASE"/>
    <property type="match status" value="1"/>
</dbReference>
<dbReference type="PROSITE" id="PS51144">
    <property type="entry name" value="ALPHA_CA_2"/>
    <property type="match status" value="1"/>
</dbReference>
<dbReference type="Gene3D" id="3.10.200.10">
    <property type="entry name" value="Alpha carbonic anhydrase"/>
    <property type="match status" value="1"/>
</dbReference>
<dbReference type="Pfam" id="PF00194">
    <property type="entry name" value="Carb_anhydrase"/>
    <property type="match status" value="1"/>
</dbReference>
<evidence type="ECO:0000256" key="6">
    <source>
        <dbReference type="ARBA" id="ARBA00048348"/>
    </source>
</evidence>
<comment type="catalytic activity">
    <reaction evidence="6">
        <text>hydrogencarbonate + H(+) = CO2 + H2O</text>
        <dbReference type="Rhea" id="RHEA:10748"/>
        <dbReference type="ChEBI" id="CHEBI:15377"/>
        <dbReference type="ChEBI" id="CHEBI:15378"/>
        <dbReference type="ChEBI" id="CHEBI:16526"/>
        <dbReference type="ChEBI" id="CHEBI:17544"/>
        <dbReference type="EC" id="4.2.1.1"/>
    </reaction>
</comment>
<dbReference type="AlphaFoldDB" id="A0A450UI23"/>
<dbReference type="InterPro" id="IPR001148">
    <property type="entry name" value="CA_dom"/>
</dbReference>
<sequence>MKTKQFHIGLTASAALLMVDLAFAGAAGHGDVAWSHSGATGPEHWGDLSEKFILCKTGKAQSPIDITGPTKSNPPSLEIRYQSSTGAIDELYNGHTIEVHIDANNTIAIDNEPYKLLQFHFHTPSEHHIDGKAAPMELHLVHKNAKGEIAVIGVMMKEGKENPVLREIWENLPNELGEHTKRSGKTFDINGFLPEDKAYFHYSGSLTTPPCSEPVRWFVMKNPIELSREHIADFDRIVGHDNRPVQPLNGRDIFLSQ</sequence>
<dbReference type="EMBL" id="CAADFJ010000038">
    <property type="protein sequence ID" value="VFK00001.1"/>
    <property type="molecule type" value="Genomic_DNA"/>
</dbReference>
<evidence type="ECO:0000256" key="3">
    <source>
        <dbReference type="ARBA" id="ARBA00022723"/>
    </source>
</evidence>
<dbReference type="GO" id="GO:0004089">
    <property type="term" value="F:carbonate dehydratase activity"/>
    <property type="evidence" value="ECO:0007669"/>
    <property type="project" value="UniProtKB-EC"/>
</dbReference>
<gene>
    <name evidence="9" type="ORF">BECKH772A_GA0070896_1004011</name>
    <name evidence="10" type="ORF">BECKH772B_GA0070898_1003911</name>
    <name evidence="11" type="ORF">BECKH772C_GA0070978_1003811</name>
</gene>
<dbReference type="EC" id="4.2.1.1" evidence="2"/>
<dbReference type="PANTHER" id="PTHR18952">
    <property type="entry name" value="CARBONIC ANHYDRASE"/>
    <property type="match status" value="1"/>
</dbReference>
<dbReference type="SMART" id="SM01057">
    <property type="entry name" value="Carb_anhydrase"/>
    <property type="match status" value="1"/>
</dbReference>
<evidence type="ECO:0000256" key="7">
    <source>
        <dbReference type="SAM" id="SignalP"/>
    </source>
</evidence>
<evidence type="ECO:0000256" key="4">
    <source>
        <dbReference type="ARBA" id="ARBA00022833"/>
    </source>
</evidence>
<evidence type="ECO:0000313" key="9">
    <source>
        <dbReference type="EMBL" id="VFJ92185.1"/>
    </source>
</evidence>
<dbReference type="InterPro" id="IPR041891">
    <property type="entry name" value="Alpha_CA_prokaryot-like"/>
</dbReference>
<keyword evidence="5" id="KW-0456">Lyase</keyword>
<keyword evidence="3" id="KW-0479">Metal-binding</keyword>
<dbReference type="GO" id="GO:0008270">
    <property type="term" value="F:zinc ion binding"/>
    <property type="evidence" value="ECO:0007669"/>
    <property type="project" value="InterPro"/>
</dbReference>
<protein>
    <recommendedName>
        <fullName evidence="2">carbonic anhydrase</fullName>
        <ecNumber evidence="2">4.2.1.1</ecNumber>
    </recommendedName>
</protein>
<proteinExistence type="inferred from homology"/>
<dbReference type="SUPFAM" id="SSF51069">
    <property type="entry name" value="Carbonic anhydrase"/>
    <property type="match status" value="1"/>
</dbReference>
<organism evidence="9">
    <name type="scientific">Candidatus Kentrum eta</name>
    <dbReference type="NCBI Taxonomy" id="2126337"/>
    <lineage>
        <taxon>Bacteria</taxon>
        <taxon>Pseudomonadati</taxon>
        <taxon>Pseudomonadota</taxon>
        <taxon>Gammaproteobacteria</taxon>
        <taxon>Candidatus Kentrum</taxon>
    </lineage>
</organism>
<evidence type="ECO:0000256" key="1">
    <source>
        <dbReference type="ARBA" id="ARBA00010718"/>
    </source>
</evidence>
<dbReference type="EMBL" id="CAADFI010000039">
    <property type="protein sequence ID" value="VFJ93142.1"/>
    <property type="molecule type" value="Genomic_DNA"/>
</dbReference>
<dbReference type="InterPro" id="IPR036398">
    <property type="entry name" value="CA_dom_sf"/>
</dbReference>